<keyword evidence="1" id="KW-1133">Transmembrane helix</keyword>
<gene>
    <name evidence="2" type="ORF">KDA82_03875</name>
</gene>
<dbReference type="Pfam" id="PF14012">
    <property type="entry name" value="DUF4229"/>
    <property type="match status" value="1"/>
</dbReference>
<protein>
    <submittedName>
        <fullName evidence="2">DUF4229 domain-containing protein</fullName>
    </submittedName>
</protein>
<dbReference type="Proteomes" id="UP000675554">
    <property type="component" value="Unassembled WGS sequence"/>
</dbReference>
<evidence type="ECO:0000313" key="3">
    <source>
        <dbReference type="Proteomes" id="UP000675554"/>
    </source>
</evidence>
<dbReference type="AlphaFoldDB" id="A0A8T4IK04"/>
<accession>A0A8T4IK04</accession>
<reference evidence="2" key="1">
    <citation type="submission" date="2021-04" db="EMBL/GenBank/DDBJ databases">
        <title>Sequencing of actinobacteria type strains.</title>
        <authorList>
            <person name="Nguyen G.-S."/>
            <person name="Wentzel A."/>
        </authorList>
    </citation>
    <scope>NUCLEOTIDE SEQUENCE</scope>
    <source>
        <strain evidence="2">DSM 42095</strain>
    </source>
</reference>
<feature type="transmembrane region" description="Helical" evidence="1">
    <location>
        <begin position="12"/>
        <end position="33"/>
    </location>
</feature>
<evidence type="ECO:0000313" key="2">
    <source>
        <dbReference type="EMBL" id="MBR7672185.1"/>
    </source>
</evidence>
<evidence type="ECO:0000256" key="1">
    <source>
        <dbReference type="SAM" id="Phobius"/>
    </source>
</evidence>
<sequence>MSSSTSHATLRYTAMRLGIFVGCLVIVAVLAYVGVVPKGLGRSNPLWVVLLALVISAPLSFVLLRKQRQRMSEQIVSGVDRAKTRLSANQSQEDSVA</sequence>
<dbReference type="EMBL" id="JAGSMN010000076">
    <property type="protein sequence ID" value="MBR7672185.1"/>
    <property type="molecule type" value="Genomic_DNA"/>
</dbReference>
<organism evidence="2 3">
    <name type="scientific">Streptomyces daliensis</name>
    <dbReference type="NCBI Taxonomy" id="299421"/>
    <lineage>
        <taxon>Bacteria</taxon>
        <taxon>Bacillati</taxon>
        <taxon>Actinomycetota</taxon>
        <taxon>Actinomycetes</taxon>
        <taxon>Kitasatosporales</taxon>
        <taxon>Streptomycetaceae</taxon>
        <taxon>Streptomyces</taxon>
    </lineage>
</organism>
<keyword evidence="3" id="KW-1185">Reference proteome</keyword>
<comment type="caution">
    <text evidence="2">The sequence shown here is derived from an EMBL/GenBank/DDBJ whole genome shotgun (WGS) entry which is preliminary data.</text>
</comment>
<keyword evidence="1" id="KW-0472">Membrane</keyword>
<feature type="transmembrane region" description="Helical" evidence="1">
    <location>
        <begin position="45"/>
        <end position="64"/>
    </location>
</feature>
<name>A0A8T4IK04_9ACTN</name>
<proteinExistence type="predicted"/>
<keyword evidence="1" id="KW-0812">Transmembrane</keyword>
<dbReference type="InterPro" id="IPR025323">
    <property type="entry name" value="DUF4229"/>
</dbReference>